<accession>A0A915KP96</accession>
<dbReference type="AlphaFoldDB" id="A0A915KP96"/>
<evidence type="ECO:0000313" key="1">
    <source>
        <dbReference type="Proteomes" id="UP000887565"/>
    </source>
</evidence>
<name>A0A915KP96_ROMCU</name>
<proteinExistence type="predicted"/>
<sequence length="59" mass="6817">MYDKRQYNKTNDSPMIAADLIRLAKKIVDIFEIKNVISSTLPHLKGTKMQQVAREINQV</sequence>
<protein>
    <submittedName>
        <fullName evidence="2">Uncharacterized protein</fullName>
    </submittedName>
</protein>
<dbReference type="WBParaSite" id="nRc.2.0.1.t40611-RA">
    <property type="protein sequence ID" value="nRc.2.0.1.t40611-RA"/>
    <property type="gene ID" value="nRc.2.0.1.g40611"/>
</dbReference>
<evidence type="ECO:0000313" key="2">
    <source>
        <dbReference type="WBParaSite" id="nRc.2.0.1.t40611-RA"/>
    </source>
</evidence>
<dbReference type="Proteomes" id="UP000887565">
    <property type="component" value="Unplaced"/>
</dbReference>
<organism evidence="1 2">
    <name type="scientific">Romanomermis culicivorax</name>
    <name type="common">Nematode worm</name>
    <dbReference type="NCBI Taxonomy" id="13658"/>
    <lineage>
        <taxon>Eukaryota</taxon>
        <taxon>Metazoa</taxon>
        <taxon>Ecdysozoa</taxon>
        <taxon>Nematoda</taxon>
        <taxon>Enoplea</taxon>
        <taxon>Dorylaimia</taxon>
        <taxon>Mermithida</taxon>
        <taxon>Mermithoidea</taxon>
        <taxon>Mermithidae</taxon>
        <taxon>Romanomermis</taxon>
    </lineage>
</organism>
<reference evidence="2" key="1">
    <citation type="submission" date="2022-11" db="UniProtKB">
        <authorList>
            <consortium name="WormBaseParasite"/>
        </authorList>
    </citation>
    <scope>IDENTIFICATION</scope>
</reference>
<keyword evidence="1" id="KW-1185">Reference proteome</keyword>